<name>A0ACB7XEJ1_9ERIC</name>
<protein>
    <submittedName>
        <fullName evidence="1">Uncharacterized protein</fullName>
    </submittedName>
</protein>
<proteinExistence type="predicted"/>
<organism evidence="1 2">
    <name type="scientific">Vaccinium darrowii</name>
    <dbReference type="NCBI Taxonomy" id="229202"/>
    <lineage>
        <taxon>Eukaryota</taxon>
        <taxon>Viridiplantae</taxon>
        <taxon>Streptophyta</taxon>
        <taxon>Embryophyta</taxon>
        <taxon>Tracheophyta</taxon>
        <taxon>Spermatophyta</taxon>
        <taxon>Magnoliopsida</taxon>
        <taxon>eudicotyledons</taxon>
        <taxon>Gunneridae</taxon>
        <taxon>Pentapetalae</taxon>
        <taxon>asterids</taxon>
        <taxon>Ericales</taxon>
        <taxon>Ericaceae</taxon>
        <taxon>Vaccinioideae</taxon>
        <taxon>Vaccinieae</taxon>
        <taxon>Vaccinium</taxon>
    </lineage>
</organism>
<comment type="caution">
    <text evidence="1">The sequence shown here is derived from an EMBL/GenBank/DDBJ whole genome shotgun (WGS) entry which is preliminary data.</text>
</comment>
<accession>A0ACB7XEJ1</accession>
<evidence type="ECO:0000313" key="1">
    <source>
        <dbReference type="EMBL" id="KAH7839198.1"/>
    </source>
</evidence>
<gene>
    <name evidence="1" type="ORF">Vadar_000992</name>
</gene>
<sequence length="137" mass="15159">MKSIVGLALCLIFLSASLALPSKKHSKHKPCKHLVLYFHDILYIGQNAANATANIVAAREGFNRTILADSFHFGNMAVFDDPVTIDNNFHSPSVDRAQGLYFYDGKSTFSAWLAFSFVLNSTDYQGTLNFMGADMMI</sequence>
<dbReference type="Proteomes" id="UP000828048">
    <property type="component" value="Chromosome 10"/>
</dbReference>
<reference evidence="1 2" key="1">
    <citation type="journal article" date="2021" name="Hortic Res">
        <title>High-quality reference genome and annotation aids understanding of berry development for evergreen blueberry (Vaccinium darrowii).</title>
        <authorList>
            <person name="Yu J."/>
            <person name="Hulse-Kemp A.M."/>
            <person name="Babiker E."/>
            <person name="Staton M."/>
        </authorList>
    </citation>
    <scope>NUCLEOTIDE SEQUENCE [LARGE SCALE GENOMIC DNA]</scope>
    <source>
        <strain evidence="2">cv. NJ 8807/NJ 8810</strain>
        <tissue evidence="1">Young leaf</tissue>
    </source>
</reference>
<dbReference type="EMBL" id="CM037160">
    <property type="protein sequence ID" value="KAH7839198.1"/>
    <property type="molecule type" value="Genomic_DNA"/>
</dbReference>
<evidence type="ECO:0000313" key="2">
    <source>
        <dbReference type="Proteomes" id="UP000828048"/>
    </source>
</evidence>
<keyword evidence="2" id="KW-1185">Reference proteome</keyword>